<dbReference type="CDD" id="cd08368">
    <property type="entry name" value="LIM"/>
    <property type="match status" value="1"/>
</dbReference>
<feature type="compositionally biased region" description="Polar residues" evidence="5">
    <location>
        <begin position="204"/>
        <end position="221"/>
    </location>
</feature>
<feature type="domain" description="LIM zinc-binding" evidence="6">
    <location>
        <begin position="507"/>
        <end position="573"/>
    </location>
</feature>
<feature type="compositionally biased region" description="Polar residues" evidence="5">
    <location>
        <begin position="234"/>
        <end position="243"/>
    </location>
</feature>
<dbReference type="PANTHER" id="PTHR15468:SF12">
    <property type="match status" value="1"/>
</dbReference>
<feature type="compositionally biased region" description="Polar residues" evidence="5">
    <location>
        <begin position="260"/>
        <end position="292"/>
    </location>
</feature>
<accession>A0A401S0N1</accession>
<dbReference type="PROSITE" id="PS00478">
    <property type="entry name" value="LIM_DOMAIN_1"/>
    <property type="match status" value="1"/>
</dbReference>
<gene>
    <name evidence="7" type="ORF">chiPu_0002344</name>
</gene>
<organism evidence="7 8">
    <name type="scientific">Chiloscyllium punctatum</name>
    <name type="common">Brownbanded bambooshark</name>
    <name type="synonym">Hemiscyllium punctatum</name>
    <dbReference type="NCBI Taxonomy" id="137246"/>
    <lineage>
        <taxon>Eukaryota</taxon>
        <taxon>Metazoa</taxon>
        <taxon>Chordata</taxon>
        <taxon>Craniata</taxon>
        <taxon>Vertebrata</taxon>
        <taxon>Chondrichthyes</taxon>
        <taxon>Elasmobranchii</taxon>
        <taxon>Galeomorphii</taxon>
        <taxon>Galeoidea</taxon>
        <taxon>Orectolobiformes</taxon>
        <taxon>Hemiscylliidae</taxon>
        <taxon>Chiloscyllium</taxon>
    </lineage>
</organism>
<dbReference type="InterPro" id="IPR052621">
    <property type="entry name" value="Cell_Prolif/Cornif_Regul"/>
</dbReference>
<feature type="region of interest" description="Disordered" evidence="5">
    <location>
        <begin position="38"/>
        <end position="485"/>
    </location>
</feature>
<feature type="compositionally biased region" description="Basic and acidic residues" evidence="5">
    <location>
        <begin position="401"/>
        <end position="411"/>
    </location>
</feature>
<feature type="compositionally biased region" description="Basic and acidic residues" evidence="5">
    <location>
        <begin position="430"/>
        <end position="448"/>
    </location>
</feature>
<feature type="compositionally biased region" description="Polar residues" evidence="5">
    <location>
        <begin position="101"/>
        <end position="117"/>
    </location>
</feature>
<evidence type="ECO:0000256" key="5">
    <source>
        <dbReference type="SAM" id="MobiDB-lite"/>
    </source>
</evidence>
<reference evidence="7 8" key="1">
    <citation type="journal article" date="2018" name="Nat. Ecol. Evol.">
        <title>Shark genomes provide insights into elasmobranch evolution and the origin of vertebrates.</title>
        <authorList>
            <person name="Hara Y"/>
            <person name="Yamaguchi K"/>
            <person name="Onimaru K"/>
            <person name="Kadota M"/>
            <person name="Koyanagi M"/>
            <person name="Keeley SD"/>
            <person name="Tatsumi K"/>
            <person name="Tanaka K"/>
            <person name="Motone F"/>
            <person name="Kageyama Y"/>
            <person name="Nozu R"/>
            <person name="Adachi N"/>
            <person name="Nishimura O"/>
            <person name="Nakagawa R"/>
            <person name="Tanegashima C"/>
            <person name="Kiyatake I"/>
            <person name="Matsumoto R"/>
            <person name="Murakumo K"/>
            <person name="Nishida K"/>
            <person name="Terakita A"/>
            <person name="Kuratani S"/>
            <person name="Sato K"/>
            <person name="Hyodo S Kuraku.S."/>
        </authorList>
    </citation>
    <scope>NUCLEOTIDE SEQUENCE [LARGE SCALE GENOMIC DNA]</scope>
</reference>
<evidence type="ECO:0000256" key="4">
    <source>
        <dbReference type="PROSITE-ProRule" id="PRU00125"/>
    </source>
</evidence>
<keyword evidence="3 4" id="KW-0440">LIM domain</keyword>
<dbReference type="SMART" id="SM00132">
    <property type="entry name" value="LIM"/>
    <property type="match status" value="1"/>
</dbReference>
<dbReference type="Gene3D" id="2.10.110.10">
    <property type="entry name" value="Cysteine Rich Protein"/>
    <property type="match status" value="1"/>
</dbReference>
<evidence type="ECO:0000313" key="7">
    <source>
        <dbReference type="EMBL" id="GCC23946.1"/>
    </source>
</evidence>
<proteinExistence type="predicted"/>
<evidence type="ECO:0000256" key="3">
    <source>
        <dbReference type="ARBA" id="ARBA00023038"/>
    </source>
</evidence>
<feature type="compositionally biased region" description="Basic and acidic residues" evidence="5">
    <location>
        <begin position="91"/>
        <end position="100"/>
    </location>
</feature>
<keyword evidence="8" id="KW-1185">Reference proteome</keyword>
<evidence type="ECO:0000259" key="6">
    <source>
        <dbReference type="PROSITE" id="PS50023"/>
    </source>
</evidence>
<comment type="caution">
    <text evidence="7">The sequence shown here is derived from an EMBL/GenBank/DDBJ whole genome shotgun (WGS) entry which is preliminary data.</text>
</comment>
<feature type="compositionally biased region" description="Polar residues" evidence="5">
    <location>
        <begin position="464"/>
        <end position="482"/>
    </location>
</feature>
<evidence type="ECO:0000256" key="1">
    <source>
        <dbReference type="ARBA" id="ARBA00022723"/>
    </source>
</evidence>
<feature type="compositionally biased region" description="Basic and acidic residues" evidence="5">
    <location>
        <begin position="18"/>
        <end position="29"/>
    </location>
</feature>
<keyword evidence="1 4" id="KW-0479">Metal-binding</keyword>
<protein>
    <recommendedName>
        <fullName evidence="6">LIM zinc-binding domain-containing protein</fullName>
    </recommendedName>
</protein>
<feature type="compositionally biased region" description="Polar residues" evidence="5">
    <location>
        <begin position="414"/>
        <end position="429"/>
    </location>
</feature>
<name>A0A401S0N1_CHIPU</name>
<feature type="compositionally biased region" description="Basic and acidic residues" evidence="5">
    <location>
        <begin position="38"/>
        <end position="49"/>
    </location>
</feature>
<feature type="region of interest" description="Disordered" evidence="5">
    <location>
        <begin position="13"/>
        <end position="32"/>
    </location>
</feature>
<evidence type="ECO:0000313" key="8">
    <source>
        <dbReference type="Proteomes" id="UP000287033"/>
    </source>
</evidence>
<feature type="compositionally biased region" description="Low complexity" evidence="5">
    <location>
        <begin position="76"/>
        <end position="89"/>
    </location>
</feature>
<feature type="compositionally biased region" description="Polar residues" evidence="5">
    <location>
        <begin position="156"/>
        <end position="186"/>
    </location>
</feature>
<keyword evidence="2 4" id="KW-0862">Zinc</keyword>
<dbReference type="PROSITE" id="PS50023">
    <property type="entry name" value="LIM_DOMAIN_2"/>
    <property type="match status" value="1"/>
</dbReference>
<feature type="compositionally biased region" description="Basic and acidic residues" evidence="5">
    <location>
        <begin position="136"/>
        <end position="152"/>
    </location>
</feature>
<dbReference type="AlphaFoldDB" id="A0A401S0N1"/>
<feature type="compositionally biased region" description="Low complexity" evidence="5">
    <location>
        <begin position="332"/>
        <end position="343"/>
    </location>
</feature>
<dbReference type="OrthoDB" id="9908139at2759"/>
<dbReference type="PANTHER" id="PTHR15468">
    <property type="entry name" value="ZNF185"/>
    <property type="match status" value="1"/>
</dbReference>
<dbReference type="STRING" id="137246.A0A401S0N1"/>
<dbReference type="Proteomes" id="UP000287033">
    <property type="component" value="Unassembled WGS sequence"/>
</dbReference>
<evidence type="ECO:0000256" key="2">
    <source>
        <dbReference type="ARBA" id="ARBA00022833"/>
    </source>
</evidence>
<sequence>MALFKKISESFSVNKSNQADEGRDQVLRETKKKTRLMSDEAWIKNKPSDETQQMSTDVNYGKSVLSRVKSNEALNSDSSKTSGLKSTTKADTIDGRRRDNSSTTDLSTTQRSSTLDRPTSDKGSTDIFSPTNKYSSLERKTRTSSYKTEELPKMTIITSDTKTESPTSKGQLSRPSPDGQVTTQEKSPTKPILKWGSQKEETSRSSYTPKSSTLERNTSKTPAKAESESLIDLTPTTESTSKGSDFISKVGSKSLIDLSITPQPSKTKSPVATPTTPVRTSSLIDLSPSSPAKSKRNSGEWDNTSYSITTSTKTSVDPTARKSRNSGNWDESSSYTTTSTKSTFNPRNSSGDWDEVNSYTTTSTKTSFNPRGSSSNEDWDNTNSHTTTNIKTTYDTSSRSTSERALPKDEPYETPTSYTKSSRTFSSNSLKDKSPIVKPDLSESRSSYKENSPPSENLIEDGDSYQSPSYSKIRNSSSSLSDGKSPAKVISLTTAFTSAEQRSSDKNKCSQCYKPIEHGARMILEDLNINCHAACFKCQICHTSLENLSAGDNFWVHQRVVHCERCYDNVQAQLSY</sequence>
<feature type="compositionally biased region" description="Low complexity" evidence="5">
    <location>
        <begin position="304"/>
        <end position="315"/>
    </location>
</feature>
<dbReference type="OMA" id="INCHAAC"/>
<dbReference type="GO" id="GO:0046872">
    <property type="term" value="F:metal ion binding"/>
    <property type="evidence" value="ECO:0007669"/>
    <property type="project" value="UniProtKB-KW"/>
</dbReference>
<feature type="compositionally biased region" description="Low complexity" evidence="5">
    <location>
        <begin position="381"/>
        <end position="393"/>
    </location>
</feature>
<feature type="compositionally biased region" description="Polar residues" evidence="5">
    <location>
        <begin position="126"/>
        <end position="135"/>
    </location>
</feature>
<feature type="compositionally biased region" description="Polar residues" evidence="5">
    <location>
        <begin position="344"/>
        <end position="376"/>
    </location>
</feature>
<dbReference type="InterPro" id="IPR001781">
    <property type="entry name" value="Znf_LIM"/>
</dbReference>
<dbReference type="EMBL" id="BEZZ01000043">
    <property type="protein sequence ID" value="GCC23946.1"/>
    <property type="molecule type" value="Genomic_DNA"/>
</dbReference>